<dbReference type="EMBL" id="CP073249">
    <property type="protein sequence ID" value="QUF03575.1"/>
    <property type="molecule type" value="Genomic_DNA"/>
</dbReference>
<accession>A0AA45L5J4</accession>
<protein>
    <submittedName>
        <fullName evidence="1">Uncharacterized protein</fullName>
    </submittedName>
</protein>
<dbReference type="InterPro" id="IPR023393">
    <property type="entry name" value="START-like_dom_sf"/>
</dbReference>
<dbReference type="Gene3D" id="3.30.530.20">
    <property type="match status" value="1"/>
</dbReference>
<proteinExistence type="predicted"/>
<gene>
    <name evidence="1" type="ORF">KCV87_29985</name>
</gene>
<dbReference type="SUPFAM" id="SSF55961">
    <property type="entry name" value="Bet v1-like"/>
    <property type="match status" value="1"/>
</dbReference>
<organism evidence="1 2">
    <name type="scientific">Actinosynnema pretiosum subsp. pretiosum</name>
    <dbReference type="NCBI Taxonomy" id="103721"/>
    <lineage>
        <taxon>Bacteria</taxon>
        <taxon>Bacillati</taxon>
        <taxon>Actinomycetota</taxon>
        <taxon>Actinomycetes</taxon>
        <taxon>Pseudonocardiales</taxon>
        <taxon>Pseudonocardiaceae</taxon>
        <taxon>Actinosynnema</taxon>
    </lineage>
</organism>
<evidence type="ECO:0000313" key="1">
    <source>
        <dbReference type="EMBL" id="QUF03575.1"/>
    </source>
</evidence>
<sequence length="126" mass="13393">MRVRGEVGALPDLVFAAAAEPPRLAEWLPEPLAVVGVNGDVLIVSVDGRPRQFRVLADFDRLELTWEPLAEGGPAARLRAELAGVGGSVVQLELECAGASDEELGELAARLLVELGKSVERELAQD</sequence>
<evidence type="ECO:0000313" key="2">
    <source>
        <dbReference type="Proteomes" id="UP000677152"/>
    </source>
</evidence>
<dbReference type="Proteomes" id="UP000677152">
    <property type="component" value="Chromosome"/>
</dbReference>
<name>A0AA45L5J4_9PSEU</name>
<reference evidence="1" key="1">
    <citation type="submission" date="2021-04" db="EMBL/GenBank/DDBJ databases">
        <title>Genomic sequence of Actinosynnema pretiosum subsp. pretiosum ATCC 31280 (C-14919).</title>
        <authorList>
            <person name="Bai L."/>
            <person name="Wang X."/>
            <person name="Xiao Y."/>
        </authorList>
    </citation>
    <scope>NUCLEOTIDE SEQUENCE</scope>
    <source>
        <strain evidence="1">ATCC 31280</strain>
    </source>
</reference>
<dbReference type="AlphaFoldDB" id="A0AA45L5J4"/>